<dbReference type="AlphaFoldDB" id="A0A0F8Z386"/>
<accession>A0A0F8Z386</accession>
<dbReference type="EMBL" id="LAZR01062756">
    <property type="protein sequence ID" value="KKK60874.1"/>
    <property type="molecule type" value="Genomic_DNA"/>
</dbReference>
<proteinExistence type="predicted"/>
<reference evidence="1" key="1">
    <citation type="journal article" date="2015" name="Nature">
        <title>Complex archaea that bridge the gap between prokaryotes and eukaryotes.</title>
        <authorList>
            <person name="Spang A."/>
            <person name="Saw J.H."/>
            <person name="Jorgensen S.L."/>
            <person name="Zaremba-Niedzwiedzka K."/>
            <person name="Martijn J."/>
            <person name="Lind A.E."/>
            <person name="van Eijk R."/>
            <person name="Schleper C."/>
            <person name="Guy L."/>
            <person name="Ettema T.J."/>
        </authorList>
    </citation>
    <scope>NUCLEOTIDE SEQUENCE</scope>
</reference>
<protein>
    <submittedName>
        <fullName evidence="1">Uncharacterized protein</fullName>
    </submittedName>
</protein>
<name>A0A0F8Z386_9ZZZZ</name>
<comment type="caution">
    <text evidence="1">The sequence shown here is derived from an EMBL/GenBank/DDBJ whole genome shotgun (WGS) entry which is preliminary data.</text>
</comment>
<gene>
    <name evidence="1" type="ORF">LCGC14_3020020</name>
</gene>
<organism evidence="1">
    <name type="scientific">marine sediment metagenome</name>
    <dbReference type="NCBI Taxonomy" id="412755"/>
    <lineage>
        <taxon>unclassified sequences</taxon>
        <taxon>metagenomes</taxon>
        <taxon>ecological metagenomes</taxon>
    </lineage>
</organism>
<sequence>MTEYICNAAGKVAYCAKCLTAKPHECRPLNYFHCSEVGGSVRCDLIEETHTCYYCNHEGPCVNRIHSTEFTAWGRTQEIRYVCDDGDACDERWQALQESDCEITKEDRLWDWVGDLSQRIHALENPDESPS</sequence>
<evidence type="ECO:0000313" key="1">
    <source>
        <dbReference type="EMBL" id="KKK60874.1"/>
    </source>
</evidence>